<dbReference type="Gene3D" id="2.70.98.70">
    <property type="match status" value="1"/>
</dbReference>
<keyword evidence="3" id="KW-0574">Periplasm</keyword>
<feature type="domain" description="Heparin-sulfate lyase N-terminal" evidence="6">
    <location>
        <begin position="51"/>
        <end position="295"/>
    </location>
</feature>
<evidence type="ECO:0000259" key="5">
    <source>
        <dbReference type="Pfam" id="PF07940"/>
    </source>
</evidence>
<evidence type="ECO:0000256" key="4">
    <source>
        <dbReference type="ARBA" id="ARBA00023239"/>
    </source>
</evidence>
<keyword evidence="4" id="KW-0456">Lyase</keyword>
<dbReference type="OrthoDB" id="7335480at2"/>
<dbReference type="RefSeq" id="WP_065852538.1">
    <property type="nucleotide sequence ID" value="NZ_LYPC01000014.1"/>
</dbReference>
<organism evidence="7 8">
    <name type="scientific">Paenibacillus pectinilyticus</name>
    <dbReference type="NCBI Taxonomy" id="512399"/>
    <lineage>
        <taxon>Bacteria</taxon>
        <taxon>Bacillati</taxon>
        <taxon>Bacillota</taxon>
        <taxon>Bacilli</taxon>
        <taxon>Bacillales</taxon>
        <taxon>Paenibacillaceae</taxon>
        <taxon>Paenibacillus</taxon>
    </lineage>
</organism>
<reference evidence="8" key="1">
    <citation type="submission" date="2016-05" db="EMBL/GenBank/DDBJ databases">
        <title>Paenibacillus oryzae. sp. nov., isolated from the rice root.</title>
        <authorList>
            <person name="Zhang J."/>
            <person name="Zhang X."/>
        </authorList>
    </citation>
    <scope>NUCLEOTIDE SEQUENCE [LARGE SCALE GENOMIC DNA]</scope>
    <source>
        <strain evidence="8">KCTC13222</strain>
    </source>
</reference>
<evidence type="ECO:0000313" key="7">
    <source>
        <dbReference type="EMBL" id="OCT15628.1"/>
    </source>
</evidence>
<dbReference type="SUPFAM" id="SSF48230">
    <property type="entry name" value="Chondroitin AC/alginate lyase"/>
    <property type="match status" value="1"/>
</dbReference>
<gene>
    <name evidence="7" type="ORF">A8709_16320</name>
</gene>
<dbReference type="EMBL" id="LYPC01000014">
    <property type="protein sequence ID" value="OCT15628.1"/>
    <property type="molecule type" value="Genomic_DNA"/>
</dbReference>
<keyword evidence="2" id="KW-0732">Signal</keyword>
<dbReference type="PANTHER" id="PTHR39210:SF1">
    <property type="entry name" value="HEPARIN-SULFATE LYASE"/>
    <property type="match status" value="1"/>
</dbReference>
<dbReference type="STRING" id="512399.A8709_16320"/>
<dbReference type="Gene3D" id="1.50.10.100">
    <property type="entry name" value="Chondroitin AC/alginate lyase"/>
    <property type="match status" value="1"/>
</dbReference>
<sequence length="659" mass="75443">MRFYVTNAELQEAANVFEFHYPTRVAEVLEKADQCCVGKFSLPYTMAAGEWIDHGLRPDWLYNPTDDLEYTWILNRHWHLRDFGIAYLLTGDERYVAAFKRHIVSWIEQNPLPTSLTYEQLVYFQRPGPWRLLEVGLRVQSWVWGYMMMSHSPSMDSIFVEMWQDSLAKQATFLSRFLGETSINHATMHMQGLYMVGTFLAEHADAPYWRQLAQERLMLCLHDQIRADGIQNELTPHYHTASLDMFGTPYWLAKQTGRPFPGSYLEKLKSMVAFSMATIRPDGKSVALSDSDSGTHVRAKVGLIGAICDEVAIAQQGEISEELLWMMGGERFVSWMKRMEGAQTSEQATTVTFPESGYFVMRDVQQYLFFDAAPMGGAHGHADALHFEWMFQDRLIFGDSGRYTYQEGEWRRYFKSTSAHNTVTIDGLDQTPYVSTQQWGVPEAEVTLHRWESCEAYDFIDASHNGYTHLKDSITHRRWVLMGKKQSFLLIVDWMEGVGTHHLEQTFHLSGDAQTEIQQSRNGSALEALIAFDEEEDKVSGMRMYWVGTVGANPQLVMKEGWRSDDYGMKEGIPVLSCHQLFTDQTVITTLCLPQGKANDSEVWEMEYINVNLVETDRHHIGGPQSVHIPRVDLQFTKSVDGQLAITVDERGVSVKMKG</sequence>
<keyword evidence="8" id="KW-1185">Reference proteome</keyword>
<comment type="subcellular location">
    <subcellularLocation>
        <location evidence="1">Periplasm</location>
    </subcellularLocation>
</comment>
<evidence type="ECO:0000313" key="8">
    <source>
        <dbReference type="Proteomes" id="UP000093309"/>
    </source>
</evidence>
<proteinExistence type="predicted"/>
<comment type="caution">
    <text evidence="7">The sequence shown here is derived from an EMBL/GenBank/DDBJ whole genome shotgun (WGS) entry which is preliminary data.</text>
</comment>
<name>A0A1C1A507_9BACL</name>
<feature type="domain" description="Heparinase II/III-like C-terminal" evidence="5">
    <location>
        <begin position="352"/>
        <end position="569"/>
    </location>
</feature>
<evidence type="ECO:0000259" key="6">
    <source>
        <dbReference type="Pfam" id="PF16889"/>
    </source>
</evidence>
<dbReference type="InterPro" id="IPR012480">
    <property type="entry name" value="Hepar_II_III_C"/>
</dbReference>
<dbReference type="GO" id="GO:0016829">
    <property type="term" value="F:lyase activity"/>
    <property type="evidence" value="ECO:0007669"/>
    <property type="project" value="UniProtKB-KW"/>
</dbReference>
<dbReference type="InterPro" id="IPR031680">
    <property type="entry name" value="Hepar_II_III_N"/>
</dbReference>
<evidence type="ECO:0000256" key="3">
    <source>
        <dbReference type="ARBA" id="ARBA00022764"/>
    </source>
</evidence>
<dbReference type="AlphaFoldDB" id="A0A1C1A507"/>
<evidence type="ECO:0000256" key="2">
    <source>
        <dbReference type="ARBA" id="ARBA00022729"/>
    </source>
</evidence>
<dbReference type="Pfam" id="PF16889">
    <property type="entry name" value="Hepar_II_III_N"/>
    <property type="match status" value="1"/>
</dbReference>
<dbReference type="Proteomes" id="UP000093309">
    <property type="component" value="Unassembled WGS sequence"/>
</dbReference>
<dbReference type="InterPro" id="IPR008929">
    <property type="entry name" value="Chondroitin_lyas"/>
</dbReference>
<dbReference type="Pfam" id="PF07940">
    <property type="entry name" value="Hepar_II_III_C"/>
    <property type="match status" value="1"/>
</dbReference>
<protein>
    <submittedName>
        <fullName evidence="7">Uncharacterized protein</fullName>
    </submittedName>
</protein>
<accession>A0A1C1A507</accession>
<dbReference type="PANTHER" id="PTHR39210">
    <property type="entry name" value="HEPARIN-SULFATE LYASE"/>
    <property type="match status" value="1"/>
</dbReference>
<evidence type="ECO:0000256" key="1">
    <source>
        <dbReference type="ARBA" id="ARBA00004418"/>
    </source>
</evidence>
<dbReference type="GO" id="GO:0042597">
    <property type="term" value="C:periplasmic space"/>
    <property type="evidence" value="ECO:0007669"/>
    <property type="project" value="UniProtKB-SubCell"/>
</dbReference>